<evidence type="ECO:0000313" key="3">
    <source>
        <dbReference type="EMBL" id="GHE57570.1"/>
    </source>
</evidence>
<keyword evidence="2" id="KW-0472">Membrane</keyword>
<dbReference type="AlphaFoldDB" id="A0A918ZLD0"/>
<gene>
    <name evidence="3" type="ORF">GCM10018785_28430</name>
</gene>
<reference evidence="3" key="2">
    <citation type="submission" date="2020-09" db="EMBL/GenBank/DDBJ databases">
        <authorList>
            <person name="Sun Q."/>
            <person name="Ohkuma M."/>
        </authorList>
    </citation>
    <scope>NUCLEOTIDE SEQUENCE</scope>
    <source>
        <strain evidence="3">JCM 4784</strain>
    </source>
</reference>
<accession>A0A918ZLD0</accession>
<evidence type="ECO:0008006" key="5">
    <source>
        <dbReference type="Google" id="ProtNLM"/>
    </source>
</evidence>
<feature type="compositionally biased region" description="Basic and acidic residues" evidence="1">
    <location>
        <begin position="50"/>
        <end position="68"/>
    </location>
</feature>
<name>A0A918ZLD0_9ACTN</name>
<evidence type="ECO:0000256" key="1">
    <source>
        <dbReference type="SAM" id="MobiDB-lite"/>
    </source>
</evidence>
<dbReference type="InterPro" id="IPR021373">
    <property type="entry name" value="DUF2993"/>
</dbReference>
<dbReference type="Proteomes" id="UP000608024">
    <property type="component" value="Unassembled WGS sequence"/>
</dbReference>
<protein>
    <recommendedName>
        <fullName evidence="5">DUF2993 domain-containing protein</fullName>
    </recommendedName>
</protein>
<dbReference type="EMBL" id="BNBT01000034">
    <property type="protein sequence ID" value="GHE57570.1"/>
    <property type="molecule type" value="Genomic_DNA"/>
</dbReference>
<dbReference type="Pfam" id="PF11209">
    <property type="entry name" value="LmeA"/>
    <property type="match status" value="1"/>
</dbReference>
<evidence type="ECO:0000313" key="4">
    <source>
        <dbReference type="Proteomes" id="UP000608024"/>
    </source>
</evidence>
<feature type="compositionally biased region" description="Pro residues" evidence="1">
    <location>
        <begin position="7"/>
        <end position="24"/>
    </location>
</feature>
<feature type="region of interest" description="Disordered" evidence="1">
    <location>
        <begin position="1"/>
        <end position="103"/>
    </location>
</feature>
<comment type="caution">
    <text evidence="3">The sequence shown here is derived from an EMBL/GenBank/DDBJ whole genome shotgun (WGS) entry which is preliminary data.</text>
</comment>
<keyword evidence="4" id="KW-1185">Reference proteome</keyword>
<sequence>MRSPHRIAPPDPSAPPHSPPPTARPNPYDELAELARHPLDDFLEDAEDATDTHSREMREDGARNRADRPGPIAGTHPSNRTDRHDEDEKPWSPPNHRRGSRRRRNRFAGLPLAAKLLVALAVGAAFLVLADRWALLYAEHEAADRLKGQLGLSAAPEVDIEGFPFLTQVLDQRLDEVRVTVPDVAADRVSLAKVSATAKDVTLKGAGPTSLTGAVIERMRGEVLLSFDDLNRELGASQVTFTGHGRDQVLARGTLPVAGHDLKVRADAHIERIGERGVATDIDRMRLDIGDLATYRPGAKPSEGLHLSRASAARVARESDRAKALLAVPAVARRLGVPDSAVREALRGDAELNDLTGSPRFVDDVMRLNLLDVAREHPDLLRRLGLDPALLKGLEGLTRPVLTDRLSLAFQLPPLPGEGALRLRDVTVHGTGIRVGVEGYGIGLGD</sequence>
<evidence type="ECO:0000256" key="2">
    <source>
        <dbReference type="SAM" id="Phobius"/>
    </source>
</evidence>
<feature type="transmembrane region" description="Helical" evidence="2">
    <location>
        <begin position="107"/>
        <end position="130"/>
    </location>
</feature>
<reference evidence="3" key="1">
    <citation type="journal article" date="2014" name="Int. J. Syst. Evol. Microbiol.">
        <title>Complete genome sequence of Corynebacterium casei LMG S-19264T (=DSM 44701T), isolated from a smear-ripened cheese.</title>
        <authorList>
            <consortium name="US DOE Joint Genome Institute (JGI-PGF)"/>
            <person name="Walter F."/>
            <person name="Albersmeier A."/>
            <person name="Kalinowski J."/>
            <person name="Ruckert C."/>
        </authorList>
    </citation>
    <scope>NUCLEOTIDE SEQUENCE</scope>
    <source>
        <strain evidence="3">JCM 4784</strain>
    </source>
</reference>
<feature type="compositionally biased region" description="Basic and acidic residues" evidence="1">
    <location>
        <begin position="79"/>
        <end position="90"/>
    </location>
</feature>
<keyword evidence="2" id="KW-1133">Transmembrane helix</keyword>
<organism evidence="3 4">
    <name type="scientific">Streptomyces longispororuber</name>
    <dbReference type="NCBI Taxonomy" id="68230"/>
    <lineage>
        <taxon>Bacteria</taxon>
        <taxon>Bacillati</taxon>
        <taxon>Actinomycetota</taxon>
        <taxon>Actinomycetes</taxon>
        <taxon>Kitasatosporales</taxon>
        <taxon>Streptomycetaceae</taxon>
        <taxon>Streptomyces</taxon>
    </lineage>
</organism>
<proteinExistence type="predicted"/>
<dbReference type="RefSeq" id="WP_229925628.1">
    <property type="nucleotide sequence ID" value="NZ_BNBT01000034.1"/>
</dbReference>
<keyword evidence="2" id="KW-0812">Transmembrane</keyword>